<comment type="caution">
    <text evidence="1">The sequence shown here is derived from an EMBL/GenBank/DDBJ whole genome shotgun (WGS) entry which is preliminary data.</text>
</comment>
<reference evidence="1 2" key="1">
    <citation type="submission" date="2021-05" db="EMBL/GenBank/DDBJ databases">
        <title>Mycobacterium acidophilum sp. nov., an extremely acid-tolerant member of the genus Mycobacterium.</title>
        <authorList>
            <person name="Xia J."/>
        </authorList>
    </citation>
    <scope>NUCLEOTIDE SEQUENCE [LARGE SCALE GENOMIC DNA]</scope>
    <source>
        <strain evidence="1 2">M1</strain>
    </source>
</reference>
<gene>
    <name evidence="1" type="ORF">KIH27_15840</name>
</gene>
<accession>A0ABS5RLG2</accession>
<dbReference type="CDD" id="cd07821">
    <property type="entry name" value="PYR_PYL_RCAR_like"/>
    <property type="match status" value="1"/>
</dbReference>
<dbReference type="SUPFAM" id="SSF55961">
    <property type="entry name" value="Bet v1-like"/>
    <property type="match status" value="1"/>
</dbReference>
<proteinExistence type="predicted"/>
<keyword evidence="2" id="KW-1185">Reference proteome</keyword>
<dbReference type="RefSeq" id="WP_214093925.1">
    <property type="nucleotide sequence ID" value="NZ_JAHCLR010000035.1"/>
</dbReference>
<organism evidence="1 2">
    <name type="scientific">Mycolicibacter acidiphilus</name>
    <dbReference type="NCBI Taxonomy" id="2835306"/>
    <lineage>
        <taxon>Bacteria</taxon>
        <taxon>Bacillati</taxon>
        <taxon>Actinomycetota</taxon>
        <taxon>Actinomycetes</taxon>
        <taxon>Mycobacteriales</taxon>
        <taxon>Mycobacteriaceae</taxon>
        <taxon>Mycolicibacter</taxon>
    </lineage>
</organism>
<name>A0ABS5RLG2_9MYCO</name>
<dbReference type="InterPro" id="IPR023393">
    <property type="entry name" value="START-like_dom_sf"/>
</dbReference>
<dbReference type="EMBL" id="JAHCLR010000035">
    <property type="protein sequence ID" value="MBS9535061.1"/>
    <property type="molecule type" value="Genomic_DNA"/>
</dbReference>
<dbReference type="InterPro" id="IPR019587">
    <property type="entry name" value="Polyketide_cyclase/dehydratase"/>
</dbReference>
<dbReference type="Proteomes" id="UP001519535">
    <property type="component" value="Unassembled WGS sequence"/>
</dbReference>
<evidence type="ECO:0000313" key="2">
    <source>
        <dbReference type="Proteomes" id="UP001519535"/>
    </source>
</evidence>
<dbReference type="Pfam" id="PF10604">
    <property type="entry name" value="Polyketide_cyc2"/>
    <property type="match status" value="1"/>
</dbReference>
<dbReference type="Gene3D" id="3.30.530.20">
    <property type="match status" value="1"/>
</dbReference>
<protein>
    <submittedName>
        <fullName evidence="1">SRPBCC family protein</fullName>
    </submittedName>
</protein>
<sequence length="136" mass="14331">MRSTATATVPAAPAQVWAVLSDHEGMSNWGPVKVTLTRHGDFERNGAGAQRTIKAAPLLPPLVEEVVDFEPEQRLSYKGVSGIPFRNYLGEVDLRPAGSGTAISYTVSADNPLPGVAAALAHGLLFALKRAVNRAG</sequence>
<evidence type="ECO:0000313" key="1">
    <source>
        <dbReference type="EMBL" id="MBS9535061.1"/>
    </source>
</evidence>